<organism evidence="1 2">
    <name type="scientific">Mariprofundus erugo</name>
    <dbReference type="NCBI Taxonomy" id="2528639"/>
    <lineage>
        <taxon>Bacteria</taxon>
        <taxon>Pseudomonadati</taxon>
        <taxon>Pseudomonadota</taxon>
        <taxon>Candidatius Mariprofundia</taxon>
        <taxon>Mariprofundales</taxon>
        <taxon>Mariprofundaceae</taxon>
        <taxon>Mariprofundus</taxon>
    </lineage>
</organism>
<protein>
    <recommendedName>
        <fullName evidence="3">DUF4936 family protein</fullName>
    </recommendedName>
</protein>
<gene>
    <name evidence="1" type="ORF">FEF65_00085</name>
</gene>
<sequence>MPDAFVWYHASEELEPALLAWMDVVETEAGVRGKLYVRKENEKVTFMECYSDVSSPTILRIEQLAAANTLFTSLTRRCESFIRLDNHAPRYDQ</sequence>
<keyword evidence="2" id="KW-1185">Reference proteome</keyword>
<dbReference type="EMBL" id="VBRY01000001">
    <property type="protein sequence ID" value="TLS68943.1"/>
    <property type="molecule type" value="Genomic_DNA"/>
</dbReference>
<dbReference type="AlphaFoldDB" id="A0A5R9GXS8"/>
<proteinExistence type="predicted"/>
<evidence type="ECO:0008006" key="3">
    <source>
        <dbReference type="Google" id="ProtNLM"/>
    </source>
</evidence>
<comment type="caution">
    <text evidence="1">The sequence shown here is derived from an EMBL/GenBank/DDBJ whole genome shotgun (WGS) entry which is preliminary data.</text>
</comment>
<dbReference type="RefSeq" id="WP_138237759.1">
    <property type="nucleotide sequence ID" value="NZ_VBRY01000001.1"/>
</dbReference>
<accession>A0A5R9GXS8</accession>
<evidence type="ECO:0000313" key="1">
    <source>
        <dbReference type="EMBL" id="TLS68943.1"/>
    </source>
</evidence>
<reference evidence="1 2" key="1">
    <citation type="journal article" date="2019" name="Appl. Environ. Microbiol.">
        <title>Environmental Evidence and Genomic Insight of Iron-oxidizing Bacteria Preference Towards More Corrosion Resistant Stainless Steel at Higher Salinities.</title>
        <authorList>
            <person name="Garrison C.E."/>
            <person name="Price K.A."/>
            <person name="Field E.K."/>
        </authorList>
    </citation>
    <scope>NUCLEOTIDE SEQUENCE [LARGE SCALE GENOMIC DNA]</scope>
    <source>
        <strain evidence="1 2">P3</strain>
    </source>
</reference>
<name>A0A5R9GXS8_9PROT</name>
<evidence type="ECO:0000313" key="2">
    <source>
        <dbReference type="Proteomes" id="UP000306585"/>
    </source>
</evidence>
<dbReference type="Proteomes" id="UP000306585">
    <property type="component" value="Unassembled WGS sequence"/>
</dbReference>